<dbReference type="AlphaFoldDB" id="R0HL47"/>
<dbReference type="EMBL" id="KB870809">
    <property type="protein sequence ID" value="EOA25955.1"/>
    <property type="molecule type" value="Genomic_DNA"/>
</dbReference>
<gene>
    <name evidence="2" type="ORF">CARUB_v10019344mg</name>
</gene>
<accession>R0HL47</accession>
<dbReference type="PANTHER" id="PTHR31293">
    <property type="entry name" value="RNI-LIKE SUPERFAMILY PROTEIN"/>
    <property type="match status" value="1"/>
</dbReference>
<feature type="transmembrane region" description="Helical" evidence="1">
    <location>
        <begin position="51"/>
        <end position="75"/>
    </location>
</feature>
<feature type="transmembrane region" description="Helical" evidence="1">
    <location>
        <begin position="12"/>
        <end position="31"/>
    </location>
</feature>
<protein>
    <submittedName>
        <fullName evidence="2">Uncharacterized protein</fullName>
    </submittedName>
</protein>
<name>R0HL47_9BRAS</name>
<keyword evidence="1" id="KW-0472">Membrane</keyword>
<keyword evidence="1" id="KW-1133">Transmembrane helix</keyword>
<reference evidence="3" key="1">
    <citation type="journal article" date="2013" name="Nat. Genet.">
        <title>The Capsella rubella genome and the genomic consequences of rapid mating system evolution.</title>
        <authorList>
            <person name="Slotte T."/>
            <person name="Hazzouri K.M."/>
            <person name="Agren J.A."/>
            <person name="Koenig D."/>
            <person name="Maumus F."/>
            <person name="Guo Y.L."/>
            <person name="Steige K."/>
            <person name="Platts A.E."/>
            <person name="Escobar J.S."/>
            <person name="Newman L.K."/>
            <person name="Wang W."/>
            <person name="Mandakova T."/>
            <person name="Vello E."/>
            <person name="Smith L.M."/>
            <person name="Henz S.R."/>
            <person name="Steffen J."/>
            <person name="Takuno S."/>
            <person name="Brandvain Y."/>
            <person name="Coop G."/>
            <person name="Andolfatto P."/>
            <person name="Hu T.T."/>
            <person name="Blanchette M."/>
            <person name="Clark R.M."/>
            <person name="Quesneville H."/>
            <person name="Nordborg M."/>
            <person name="Gaut B.S."/>
            <person name="Lysak M.A."/>
            <person name="Jenkins J."/>
            <person name="Grimwood J."/>
            <person name="Chapman J."/>
            <person name="Prochnik S."/>
            <person name="Shu S."/>
            <person name="Rokhsar D."/>
            <person name="Schmutz J."/>
            <person name="Weigel D."/>
            <person name="Wright S.I."/>
        </authorList>
    </citation>
    <scope>NUCLEOTIDE SEQUENCE [LARGE SCALE GENOMIC DNA]</scope>
    <source>
        <strain evidence="3">cv. Monte Gargano</strain>
    </source>
</reference>
<dbReference type="PANTHER" id="PTHR31293:SF12">
    <property type="entry name" value="RNI-LIKE SUPERFAMILY PROTEIN"/>
    <property type="match status" value="1"/>
</dbReference>
<evidence type="ECO:0000313" key="3">
    <source>
        <dbReference type="Proteomes" id="UP000029121"/>
    </source>
</evidence>
<organism evidence="2 3">
    <name type="scientific">Capsella rubella</name>
    <dbReference type="NCBI Taxonomy" id="81985"/>
    <lineage>
        <taxon>Eukaryota</taxon>
        <taxon>Viridiplantae</taxon>
        <taxon>Streptophyta</taxon>
        <taxon>Embryophyta</taxon>
        <taxon>Tracheophyta</taxon>
        <taxon>Spermatophyta</taxon>
        <taxon>Magnoliopsida</taxon>
        <taxon>eudicotyledons</taxon>
        <taxon>Gunneridae</taxon>
        <taxon>Pentapetalae</taxon>
        <taxon>rosids</taxon>
        <taxon>malvids</taxon>
        <taxon>Brassicales</taxon>
        <taxon>Brassicaceae</taxon>
        <taxon>Camelineae</taxon>
        <taxon>Capsella</taxon>
    </lineage>
</organism>
<evidence type="ECO:0000256" key="1">
    <source>
        <dbReference type="SAM" id="Phobius"/>
    </source>
</evidence>
<evidence type="ECO:0000313" key="2">
    <source>
        <dbReference type="EMBL" id="EOA25955.1"/>
    </source>
</evidence>
<proteinExistence type="predicted"/>
<keyword evidence="3" id="KW-1185">Reference proteome</keyword>
<dbReference type="InterPro" id="IPR055294">
    <property type="entry name" value="FBL60-like"/>
</dbReference>
<dbReference type="Proteomes" id="UP000029121">
    <property type="component" value="Unassembled WGS sequence"/>
</dbReference>
<sequence>MDLISGIRNIKTLHLTFSAVELISLFCKSGGLPVFSNLVELVFSSKKQGWIVLLPLLLEVYPKLTTLVLTCLEVVKVYVARTKKMQLTEDILKLPTASSQVKIQVL</sequence>
<keyword evidence="1" id="KW-0812">Transmembrane</keyword>